<dbReference type="AlphaFoldDB" id="A0A6A6Y198"/>
<reference evidence="2 4" key="1">
    <citation type="journal article" date="2020" name="Stud. Mycol.">
        <title>101 Dothideomycetes genomes: a test case for predicting lifestyles and emergence of pathogens.</title>
        <authorList>
            <person name="Haridas S."/>
            <person name="Albert R."/>
            <person name="Binder M."/>
            <person name="Bloem J."/>
            <person name="Labutti K."/>
            <person name="Salamov A."/>
            <person name="Andreopoulos B."/>
            <person name="Baker S."/>
            <person name="Barry K."/>
            <person name="Bills G."/>
            <person name="Bluhm B."/>
            <person name="Cannon C."/>
            <person name="Castanera R."/>
            <person name="Culley D."/>
            <person name="Daum C."/>
            <person name="Ezra D."/>
            <person name="Gonzalez J."/>
            <person name="Henrissat B."/>
            <person name="Kuo A."/>
            <person name="Liang C."/>
            <person name="Lipzen A."/>
            <person name="Lutzoni F."/>
            <person name="Magnuson J."/>
            <person name="Mondo S."/>
            <person name="Nolan M."/>
            <person name="Ohm R."/>
            <person name="Pangilinan J."/>
            <person name="Park H.-J."/>
            <person name="Ramirez L."/>
            <person name="Alfaro M."/>
            <person name="Sun H."/>
            <person name="Tritt A."/>
            <person name="Yoshinaga Y."/>
            <person name="Zwiers L.-H."/>
            <person name="Turgeon B."/>
            <person name="Goodwin S."/>
            <person name="Spatafora J."/>
            <person name="Crous P."/>
            <person name="Grigoriev I."/>
        </authorList>
    </citation>
    <scope>NUCLEOTIDE SEQUENCE</scope>
    <source>
        <strain evidence="2 4">CBS 304.34</strain>
    </source>
</reference>
<keyword evidence="1" id="KW-0472">Membrane</keyword>
<feature type="transmembrane region" description="Helical" evidence="1">
    <location>
        <begin position="158"/>
        <end position="178"/>
    </location>
</feature>
<evidence type="ECO:0000256" key="1">
    <source>
        <dbReference type="SAM" id="Phobius"/>
    </source>
</evidence>
<organism evidence="2">
    <name type="scientific">Mytilinidion resinicola</name>
    <dbReference type="NCBI Taxonomy" id="574789"/>
    <lineage>
        <taxon>Eukaryota</taxon>
        <taxon>Fungi</taxon>
        <taxon>Dikarya</taxon>
        <taxon>Ascomycota</taxon>
        <taxon>Pezizomycotina</taxon>
        <taxon>Dothideomycetes</taxon>
        <taxon>Pleosporomycetidae</taxon>
        <taxon>Mytilinidiales</taxon>
        <taxon>Mytilinidiaceae</taxon>
        <taxon>Mytilinidion</taxon>
    </lineage>
</organism>
<evidence type="ECO:0000313" key="4">
    <source>
        <dbReference type="RefSeq" id="XP_033569257.1"/>
    </source>
</evidence>
<keyword evidence="3" id="KW-1185">Reference proteome</keyword>
<dbReference type="EMBL" id="MU003724">
    <property type="protein sequence ID" value="KAF2802293.1"/>
    <property type="molecule type" value="Genomic_DNA"/>
</dbReference>
<dbReference type="RefSeq" id="XP_033569257.1">
    <property type="nucleotide sequence ID" value="XM_033727030.1"/>
</dbReference>
<keyword evidence="1" id="KW-0812">Transmembrane</keyword>
<feature type="transmembrane region" description="Helical" evidence="1">
    <location>
        <begin position="294"/>
        <end position="314"/>
    </location>
</feature>
<evidence type="ECO:0000313" key="2">
    <source>
        <dbReference type="EMBL" id="KAF2802293.1"/>
    </source>
</evidence>
<name>A0A6A6Y198_9PEZI</name>
<protein>
    <submittedName>
        <fullName evidence="2 4">Uncharacterized protein</fullName>
    </submittedName>
</protein>
<sequence>MGSTAQSIATGSQDFAALAGLFCTDGVERNLLAAQYGYASVAASSLSILGLLGLVKSTVKVAMGLEKCVTAGFTVDSLRGRFGFLLDETAPIDLVECDVVEVSLWNKYYHIKKSKQYLQKERNPIVVVGSDWPGGLHGITAVNLGNARRERAFIRHPLVIAMLALVCSGATAWLLLIVSTERSWVTTVAVPGLHASLLLMLAIPLLHDHQTNRPARHISAAKYKALFTGMDDIATRLRFLQSRVNGGDVLHFRGSTALVDPGFMPVPAIILSAFCAVAYICQYAVLKEASSTRAFLWIGAQAALALIRVGLWAWNPSFDDPRTEQTEFALVKNDASESITFAELVCASSSTEFKLEEKFWKFLASNDIYNILRYALEFEWEHSFTPIDIISLLFMDLGRILRNRVSSEEEKKELDAILNGLPLRIGLYINNKNYVRPFIMTETSYTLVPSEYSYALTTRWCWVQVTREDDKYGFSPCRGFAVKEDGDQVHLRGPSDCHRQCTHDAELVPGLVSCRKGCPFKKSTQNHLDHDDLKSLADKMKRIARLQAYLEKKNSSPSSPGRPDVYLTATPGTTTRKGLYCDPAHRHGGTLSDKGFDFVSGLASIANYIDHGFAEQQREKHSIKDIGLDSWNSFTDSLRLPSRLESHREHLRDYSVSSLDSSLWKAEIGSIAKPSTSIPPGLRTASPFHFV</sequence>
<evidence type="ECO:0000313" key="3">
    <source>
        <dbReference type="Proteomes" id="UP000504636"/>
    </source>
</evidence>
<reference evidence="4" key="2">
    <citation type="submission" date="2020-04" db="EMBL/GenBank/DDBJ databases">
        <authorList>
            <consortium name="NCBI Genome Project"/>
        </authorList>
    </citation>
    <scope>NUCLEOTIDE SEQUENCE</scope>
    <source>
        <strain evidence="4">CBS 304.34</strain>
    </source>
</reference>
<dbReference type="Proteomes" id="UP000504636">
    <property type="component" value="Unplaced"/>
</dbReference>
<keyword evidence="1" id="KW-1133">Transmembrane helix</keyword>
<gene>
    <name evidence="2 4" type="ORF">BDZ99DRAFT_551619</name>
</gene>
<proteinExistence type="predicted"/>
<dbReference type="OrthoDB" id="3032844at2759"/>
<reference evidence="4" key="3">
    <citation type="submission" date="2025-04" db="UniProtKB">
        <authorList>
            <consortium name="RefSeq"/>
        </authorList>
    </citation>
    <scope>IDENTIFICATION</scope>
    <source>
        <strain evidence="4">CBS 304.34</strain>
    </source>
</reference>
<accession>A0A6A6Y198</accession>
<feature type="transmembrane region" description="Helical" evidence="1">
    <location>
        <begin position="184"/>
        <end position="206"/>
    </location>
</feature>
<dbReference type="GeneID" id="54467923"/>